<dbReference type="EMBL" id="FMAK01000089">
    <property type="protein sequence ID" value="SCB71614.1"/>
    <property type="molecule type" value="Genomic_DNA"/>
</dbReference>
<evidence type="ECO:0000313" key="3">
    <source>
        <dbReference type="Proteomes" id="UP000195696"/>
    </source>
</evidence>
<proteinExistence type="predicted"/>
<protein>
    <submittedName>
        <fullName evidence="2">Uncharacterized protein</fullName>
    </submittedName>
</protein>
<dbReference type="Proteomes" id="UP000195696">
    <property type="component" value="Unassembled WGS sequence"/>
</dbReference>
<dbReference type="Proteomes" id="UP000236165">
    <property type="component" value="Unassembled WGS sequence"/>
</dbReference>
<gene>
    <name evidence="1" type="ORF">BACWE_51130</name>
    <name evidence="2" type="ORF">BWGO95_05872</name>
</gene>
<sequence length="42" mass="5280">MVKEMLNKKRRIDYTERKWNPLININECKIDKKELKFLTDRK</sequence>
<dbReference type="AlphaFoldDB" id="A0A1G4EUI0"/>
<evidence type="ECO:0000313" key="4">
    <source>
        <dbReference type="Proteomes" id="UP000236165"/>
    </source>
</evidence>
<reference evidence="2 3" key="1">
    <citation type="submission" date="2016-08" db="EMBL/GenBank/DDBJ databases">
        <authorList>
            <person name="Seilhamer J.J."/>
        </authorList>
    </citation>
    <scope>NUCLEOTIDE SEQUENCE [LARGE SCALE GENOMIC DNA]</scope>
    <source>
        <strain evidence="2 3">SDA_GO95</strain>
    </source>
</reference>
<evidence type="ECO:0000313" key="2">
    <source>
        <dbReference type="EMBL" id="SCB71614.1"/>
    </source>
</evidence>
<reference evidence="1 4" key="2">
    <citation type="submission" date="2016-10" db="EMBL/GenBank/DDBJ databases">
        <title>Genome Sequence of Bacillus weihenstephanensis GM6LP.</title>
        <authorList>
            <person name="Poehlein A."/>
            <person name="Wemheuer F."/>
            <person name="Hollensteiner J."/>
            <person name="Wemheuer B."/>
        </authorList>
    </citation>
    <scope>NUCLEOTIDE SEQUENCE [LARGE SCALE GENOMIC DNA]</scope>
    <source>
        <strain evidence="1 4">GM6LP</strain>
    </source>
</reference>
<dbReference type="EMBL" id="MKZQ01000073">
    <property type="protein sequence ID" value="PJN64212.1"/>
    <property type="molecule type" value="Genomic_DNA"/>
</dbReference>
<name>A0A1G4EUI0_BACMY</name>
<evidence type="ECO:0000313" key="1">
    <source>
        <dbReference type="EMBL" id="PJN64212.1"/>
    </source>
</evidence>
<accession>A0A1G4EUI0</accession>
<organism evidence="2 3">
    <name type="scientific">Bacillus mycoides</name>
    <dbReference type="NCBI Taxonomy" id="1405"/>
    <lineage>
        <taxon>Bacteria</taxon>
        <taxon>Bacillati</taxon>
        <taxon>Bacillota</taxon>
        <taxon>Bacilli</taxon>
        <taxon>Bacillales</taxon>
        <taxon>Bacillaceae</taxon>
        <taxon>Bacillus</taxon>
        <taxon>Bacillus cereus group</taxon>
    </lineage>
</organism>